<evidence type="ECO:0000256" key="2">
    <source>
        <dbReference type="SAM" id="MobiDB-lite"/>
    </source>
</evidence>
<evidence type="ECO:0000313" key="4">
    <source>
        <dbReference type="Proteomes" id="UP000243975"/>
    </source>
</evidence>
<feature type="region of interest" description="Disordered" evidence="2">
    <location>
        <begin position="54"/>
        <end position="132"/>
    </location>
</feature>
<gene>
    <name evidence="3" type="ORF">Ccrd_004281</name>
</gene>
<dbReference type="GO" id="GO:0051225">
    <property type="term" value="P:spindle assembly"/>
    <property type="evidence" value="ECO:0007669"/>
    <property type="project" value="TreeGrafter"/>
</dbReference>
<feature type="compositionally biased region" description="Low complexity" evidence="2">
    <location>
        <begin position="367"/>
        <end position="384"/>
    </location>
</feature>
<dbReference type="PANTHER" id="PTHR31807">
    <property type="entry name" value="AUGMIN FAMILY MEMBER"/>
    <property type="match status" value="1"/>
</dbReference>
<keyword evidence="4" id="KW-1185">Reference proteome</keyword>
<dbReference type="STRING" id="59895.A0A118JV85"/>
<feature type="compositionally biased region" description="Basic and acidic residues" evidence="2">
    <location>
        <begin position="210"/>
        <end position="233"/>
    </location>
</feature>
<feature type="compositionally biased region" description="Polar residues" evidence="2">
    <location>
        <begin position="184"/>
        <end position="203"/>
    </location>
</feature>
<proteinExistence type="inferred from homology"/>
<dbReference type="AlphaFoldDB" id="A0A118JV85"/>
<dbReference type="InterPro" id="IPR007573">
    <property type="entry name" value="QWRF"/>
</dbReference>
<feature type="region of interest" description="Disordered" evidence="2">
    <location>
        <begin position="170"/>
        <end position="272"/>
    </location>
</feature>
<evidence type="ECO:0000313" key="3">
    <source>
        <dbReference type="EMBL" id="KVH93667.1"/>
    </source>
</evidence>
<sequence length="633" mass="69911">MDNDLLLHMLLHCILSDLKQRPAYSIIFISNCCQDGSMWPNLNGLGVCETLETPRPPLRPAEKSNGTKCQSRTREVSSRYKSPAPRRYPSPNTRTVTTLSSPVSNRAVSAERRRSGTPQSPSRPSTSVHDTSLGMELAARKAIGSKLPESLWPSRMRSLSVAFQSVAFSLSTSKKEKPPPQALSDRTLNSSSNVLQKQLSASRSPPKGKHAIDRSENSKPLESVHARLLDQHRWPSRTGSKALNKSNNLPGKPMKTSIAPNRSVGASPLRRMLLPDYTSKPLEKYTSDPGRLLSSSADNRREEYHNLQRISNLVSSSLSEKTVTATSAARSQSLPATGAPPSLPNKPSGLASKSVSPSRTRIISLAPSRGASPSRIRSSSPLRSCNSNRVSVLTFAVDMKKGKRVADQIEDAHYLRLLHNRQMQWRFVNASAETALKSQKATSKKSLFNVWRSTSELRDSVAAKRTDLNQLRLKLKLHSVLNQQMAHLDEWTSIERENHFSLSGAIEDLQSSTLQLPVTGAATVDIETVKSSLCSAIQVMQTMGSSLHSTLSTLEGSNWLVSELATVAAQERALLDECEVKTLLLPEFARSDYVKYVLSPMSMMNRFVLRVFVIANCLYDGRKTLVLHLDHKF</sequence>
<dbReference type="GO" id="GO:0008017">
    <property type="term" value="F:microtubule binding"/>
    <property type="evidence" value="ECO:0007669"/>
    <property type="project" value="TreeGrafter"/>
</dbReference>
<organism evidence="3 4">
    <name type="scientific">Cynara cardunculus var. scolymus</name>
    <name type="common">Globe artichoke</name>
    <name type="synonym">Cynara scolymus</name>
    <dbReference type="NCBI Taxonomy" id="59895"/>
    <lineage>
        <taxon>Eukaryota</taxon>
        <taxon>Viridiplantae</taxon>
        <taxon>Streptophyta</taxon>
        <taxon>Embryophyta</taxon>
        <taxon>Tracheophyta</taxon>
        <taxon>Spermatophyta</taxon>
        <taxon>Magnoliopsida</taxon>
        <taxon>eudicotyledons</taxon>
        <taxon>Gunneridae</taxon>
        <taxon>Pentapetalae</taxon>
        <taxon>asterids</taxon>
        <taxon>campanulids</taxon>
        <taxon>Asterales</taxon>
        <taxon>Asteraceae</taxon>
        <taxon>Carduoideae</taxon>
        <taxon>Cardueae</taxon>
        <taxon>Carduinae</taxon>
        <taxon>Cynara</taxon>
    </lineage>
</organism>
<dbReference type="Proteomes" id="UP000243975">
    <property type="component" value="Unassembled WGS sequence"/>
</dbReference>
<dbReference type="GO" id="GO:0005737">
    <property type="term" value="C:cytoplasm"/>
    <property type="evidence" value="ECO:0007669"/>
    <property type="project" value="TreeGrafter"/>
</dbReference>
<feature type="compositionally biased region" description="Polar residues" evidence="2">
    <location>
        <begin position="351"/>
        <end position="361"/>
    </location>
</feature>
<dbReference type="Pfam" id="PF04484">
    <property type="entry name" value="QWRF"/>
    <property type="match status" value="1"/>
</dbReference>
<evidence type="ECO:0008006" key="5">
    <source>
        <dbReference type="Google" id="ProtNLM"/>
    </source>
</evidence>
<protein>
    <recommendedName>
        <fullName evidence="5">QWRF family</fullName>
    </recommendedName>
</protein>
<evidence type="ECO:0000256" key="1">
    <source>
        <dbReference type="ARBA" id="ARBA00010016"/>
    </source>
</evidence>
<name>A0A118JV85_CYNCS</name>
<comment type="caution">
    <text evidence="3">The sequence shown here is derived from an EMBL/GenBank/DDBJ whole genome shotgun (WGS) entry which is preliminary data.</text>
</comment>
<feature type="region of interest" description="Disordered" evidence="2">
    <location>
        <begin position="324"/>
        <end position="385"/>
    </location>
</feature>
<accession>A0A118JV85</accession>
<feature type="compositionally biased region" description="Polar residues" evidence="2">
    <location>
        <begin position="90"/>
        <end position="107"/>
    </location>
</feature>
<comment type="similarity">
    <text evidence="1">Belongs to the QWRF family.</text>
</comment>
<feature type="compositionally biased region" description="Polar residues" evidence="2">
    <location>
        <begin position="324"/>
        <end position="335"/>
    </location>
</feature>
<dbReference type="Gramene" id="KVH93667">
    <property type="protein sequence ID" value="KVH93667"/>
    <property type="gene ID" value="Ccrd_004281"/>
</dbReference>
<reference evidence="3 4" key="1">
    <citation type="journal article" date="2016" name="Sci. Rep.">
        <title>The genome sequence of the outbreeding globe artichoke constructed de novo incorporating a phase-aware low-pass sequencing strategy of F1 progeny.</title>
        <authorList>
            <person name="Scaglione D."/>
            <person name="Reyes-Chin-Wo S."/>
            <person name="Acquadro A."/>
            <person name="Froenicke L."/>
            <person name="Portis E."/>
            <person name="Beitel C."/>
            <person name="Tirone M."/>
            <person name="Mauro R."/>
            <person name="Lo Monaco A."/>
            <person name="Mauromicale G."/>
            <person name="Faccioli P."/>
            <person name="Cattivelli L."/>
            <person name="Rieseberg L."/>
            <person name="Michelmore R."/>
            <person name="Lanteri S."/>
        </authorList>
    </citation>
    <scope>NUCLEOTIDE SEQUENCE [LARGE SCALE GENOMIC DNA]</scope>
    <source>
        <strain evidence="3">2C</strain>
    </source>
</reference>
<dbReference type="OMA" id="QIEDAHY"/>
<dbReference type="PANTHER" id="PTHR31807:SF37">
    <property type="entry name" value="HAUS AUGMIN-LIKE COMPLEX SUBUNIT 8"/>
    <property type="match status" value="1"/>
</dbReference>
<feature type="compositionally biased region" description="Polar residues" evidence="2">
    <location>
        <begin position="237"/>
        <end position="249"/>
    </location>
</feature>
<dbReference type="EMBL" id="LEKV01004637">
    <property type="protein sequence ID" value="KVH93667.1"/>
    <property type="molecule type" value="Genomic_DNA"/>
</dbReference>
<feature type="compositionally biased region" description="Polar residues" evidence="2">
    <location>
        <begin position="116"/>
        <end position="130"/>
    </location>
</feature>
<dbReference type="GO" id="GO:0005880">
    <property type="term" value="C:nuclear microtubule"/>
    <property type="evidence" value="ECO:0007669"/>
    <property type="project" value="TreeGrafter"/>
</dbReference>